<dbReference type="AlphaFoldDB" id="A0A6G0Z7B0"/>
<proteinExistence type="predicted"/>
<dbReference type="SUPFAM" id="SSF53098">
    <property type="entry name" value="Ribonuclease H-like"/>
    <property type="match status" value="1"/>
</dbReference>
<name>A0A6G0Z7B0_APHCR</name>
<sequence>MESINMSFGPRVKAALILLDCNFGYHSIITPGIKYYHVVLCVCVCVCVRLNAKPVHQLMADLRASRVQRCRSFVRIGADFDGPLDSESPALLKYIYIRVRSFHQVVSDLSTNAFLTAFDRFVAWRGLPTYVYTDCGTNFIRGANKQLHALINSADGKMALANARTDCERHFNPPNAPHFGGLWEAAVRSTKMLLTRVIGVHLFTYEEFTTVLTANNTCRGRVELSTINSRIYYRTPTT</sequence>
<dbReference type="Proteomes" id="UP000478052">
    <property type="component" value="Unassembled WGS sequence"/>
</dbReference>
<evidence type="ECO:0000313" key="2">
    <source>
        <dbReference type="Proteomes" id="UP000478052"/>
    </source>
</evidence>
<dbReference type="OrthoDB" id="6616139at2759"/>
<keyword evidence="2" id="KW-1185">Reference proteome</keyword>
<accession>A0A6G0Z7B0</accession>
<evidence type="ECO:0000313" key="1">
    <source>
        <dbReference type="EMBL" id="KAF0766415.1"/>
    </source>
</evidence>
<gene>
    <name evidence="1" type="ORF">FWK35_00007215</name>
</gene>
<dbReference type="PANTHER" id="PTHR47331">
    <property type="entry name" value="PHD-TYPE DOMAIN-CONTAINING PROTEIN"/>
    <property type="match status" value="1"/>
</dbReference>
<dbReference type="GO" id="GO:0003676">
    <property type="term" value="F:nucleic acid binding"/>
    <property type="evidence" value="ECO:0007669"/>
    <property type="project" value="InterPro"/>
</dbReference>
<dbReference type="InterPro" id="IPR012337">
    <property type="entry name" value="RNaseH-like_sf"/>
</dbReference>
<organism evidence="1 2">
    <name type="scientific">Aphis craccivora</name>
    <name type="common">Cowpea aphid</name>
    <dbReference type="NCBI Taxonomy" id="307492"/>
    <lineage>
        <taxon>Eukaryota</taxon>
        <taxon>Metazoa</taxon>
        <taxon>Ecdysozoa</taxon>
        <taxon>Arthropoda</taxon>
        <taxon>Hexapoda</taxon>
        <taxon>Insecta</taxon>
        <taxon>Pterygota</taxon>
        <taxon>Neoptera</taxon>
        <taxon>Paraneoptera</taxon>
        <taxon>Hemiptera</taxon>
        <taxon>Sternorrhyncha</taxon>
        <taxon>Aphidomorpha</taxon>
        <taxon>Aphidoidea</taxon>
        <taxon>Aphididae</taxon>
        <taxon>Aphidini</taxon>
        <taxon>Aphis</taxon>
        <taxon>Aphis</taxon>
    </lineage>
</organism>
<comment type="caution">
    <text evidence="1">The sequence shown here is derived from an EMBL/GenBank/DDBJ whole genome shotgun (WGS) entry which is preliminary data.</text>
</comment>
<protein>
    <submittedName>
        <fullName evidence="1">Integrase catalytic domain-containing protein</fullName>
    </submittedName>
</protein>
<dbReference type="EMBL" id="VUJU01001197">
    <property type="protein sequence ID" value="KAF0766415.1"/>
    <property type="molecule type" value="Genomic_DNA"/>
</dbReference>
<reference evidence="1 2" key="1">
    <citation type="submission" date="2019-08" db="EMBL/GenBank/DDBJ databases">
        <title>Whole genome of Aphis craccivora.</title>
        <authorList>
            <person name="Voronova N.V."/>
            <person name="Shulinski R.S."/>
            <person name="Bandarenka Y.V."/>
            <person name="Zhorov D.G."/>
            <person name="Warner D."/>
        </authorList>
    </citation>
    <scope>NUCLEOTIDE SEQUENCE [LARGE SCALE GENOMIC DNA]</scope>
    <source>
        <strain evidence="1">180601</strain>
        <tissue evidence="1">Whole Body</tissue>
    </source>
</reference>
<dbReference type="InterPro" id="IPR036397">
    <property type="entry name" value="RNaseH_sf"/>
</dbReference>
<dbReference type="Gene3D" id="3.30.420.10">
    <property type="entry name" value="Ribonuclease H-like superfamily/Ribonuclease H"/>
    <property type="match status" value="1"/>
</dbReference>